<gene>
    <name evidence="2" type="ORF">HMPREF0216_00512</name>
</gene>
<accession>L1QMX4</accession>
<protein>
    <recommendedName>
        <fullName evidence="4">Lactate dehydrogenase</fullName>
    </recommendedName>
</protein>
<name>L1QMX4_9CLOT</name>
<dbReference type="OrthoDB" id="677174at2"/>
<keyword evidence="1" id="KW-0812">Transmembrane</keyword>
<organism evidence="2 3">
    <name type="scientific">Clostridium celatum DSM 1785</name>
    <dbReference type="NCBI Taxonomy" id="545697"/>
    <lineage>
        <taxon>Bacteria</taxon>
        <taxon>Bacillati</taxon>
        <taxon>Bacillota</taxon>
        <taxon>Clostridia</taxon>
        <taxon>Eubacteriales</taxon>
        <taxon>Clostridiaceae</taxon>
        <taxon>Clostridium</taxon>
    </lineage>
</organism>
<evidence type="ECO:0000256" key="1">
    <source>
        <dbReference type="SAM" id="Phobius"/>
    </source>
</evidence>
<dbReference type="AlphaFoldDB" id="L1QMX4"/>
<comment type="caution">
    <text evidence="2">The sequence shown here is derived from an EMBL/GenBank/DDBJ whole genome shotgun (WGS) entry which is preliminary data.</text>
</comment>
<keyword evidence="3" id="KW-1185">Reference proteome</keyword>
<proteinExistence type="predicted"/>
<keyword evidence="1" id="KW-0472">Membrane</keyword>
<feature type="transmembrane region" description="Helical" evidence="1">
    <location>
        <begin position="6"/>
        <end position="23"/>
    </location>
</feature>
<evidence type="ECO:0008006" key="4">
    <source>
        <dbReference type="Google" id="ProtNLM"/>
    </source>
</evidence>
<dbReference type="RefSeq" id="WP_005210666.1">
    <property type="nucleotide sequence ID" value="NZ_KB291609.1"/>
</dbReference>
<reference evidence="2 3" key="1">
    <citation type="submission" date="2012-05" db="EMBL/GenBank/DDBJ databases">
        <authorList>
            <person name="Weinstock G."/>
            <person name="Sodergren E."/>
            <person name="Lobos E.A."/>
            <person name="Fulton L."/>
            <person name="Fulton R."/>
            <person name="Courtney L."/>
            <person name="Fronick C."/>
            <person name="O'Laughlin M."/>
            <person name="Godfrey J."/>
            <person name="Wilson R.M."/>
            <person name="Miner T."/>
            <person name="Farmer C."/>
            <person name="Delehaunty K."/>
            <person name="Cordes M."/>
            <person name="Minx P."/>
            <person name="Tomlinson C."/>
            <person name="Chen J."/>
            <person name="Wollam A."/>
            <person name="Pepin K.H."/>
            <person name="Bhonagiri V."/>
            <person name="Zhang X."/>
            <person name="Suruliraj S."/>
            <person name="Warren W."/>
            <person name="Mitreva M."/>
            <person name="Mardis E.R."/>
            <person name="Wilson R.K."/>
        </authorList>
    </citation>
    <scope>NUCLEOTIDE SEQUENCE [LARGE SCALE GENOMIC DNA]</scope>
    <source>
        <strain evidence="2 3">DSM 1785</strain>
    </source>
</reference>
<dbReference type="Proteomes" id="UP000010420">
    <property type="component" value="Unassembled WGS sequence"/>
</dbReference>
<dbReference type="HOGENOM" id="CLU_179405_1_1_9"/>
<dbReference type="PATRIC" id="fig|545697.3.peg.504"/>
<keyword evidence="1" id="KW-1133">Transmembrane helix</keyword>
<evidence type="ECO:0000313" key="3">
    <source>
        <dbReference type="Proteomes" id="UP000010420"/>
    </source>
</evidence>
<feature type="transmembrane region" description="Helical" evidence="1">
    <location>
        <begin position="53"/>
        <end position="69"/>
    </location>
</feature>
<dbReference type="STRING" id="545697.HMPREF0216_00512"/>
<dbReference type="eggNOG" id="ENOG5032YVH">
    <property type="taxonomic scope" value="Bacteria"/>
</dbReference>
<feature type="transmembrane region" description="Helical" evidence="1">
    <location>
        <begin position="30"/>
        <end position="47"/>
    </location>
</feature>
<sequence>MFGIPFIEWVGYAASIMIAISLIMTDMVKLRIINSIGCVLFAIYGFVVKAYPVGIINTFIFIVNMYYLYKAYNNK</sequence>
<dbReference type="EMBL" id="AMEZ01000015">
    <property type="protein sequence ID" value="EKY28917.1"/>
    <property type="molecule type" value="Genomic_DNA"/>
</dbReference>
<evidence type="ECO:0000313" key="2">
    <source>
        <dbReference type="EMBL" id="EKY28917.1"/>
    </source>
</evidence>